<evidence type="ECO:0000313" key="5">
    <source>
        <dbReference type="WBParaSite" id="scaffold3485_cov257.g6719"/>
    </source>
</evidence>
<dbReference type="SUPFAM" id="SSF47954">
    <property type="entry name" value="Cyclin-like"/>
    <property type="match status" value="2"/>
</dbReference>
<dbReference type="GO" id="GO:0032040">
    <property type="term" value="C:small-subunit processome"/>
    <property type="evidence" value="ECO:0007669"/>
    <property type="project" value="InterPro"/>
</dbReference>
<keyword evidence="1 2" id="KW-0195">Cyclin</keyword>
<dbReference type="GO" id="GO:0016538">
    <property type="term" value="F:cyclin-dependent protein serine/threonine kinase regulator activity"/>
    <property type="evidence" value="ECO:0007669"/>
    <property type="project" value="InterPro"/>
</dbReference>
<feature type="domain" description="Cyclin-like" evidence="3">
    <location>
        <begin position="35"/>
        <end position="151"/>
    </location>
</feature>
<dbReference type="AlphaFoldDB" id="A0A915MDV2"/>
<dbReference type="Proteomes" id="UP000887561">
    <property type="component" value="Unplaced"/>
</dbReference>
<keyword evidence="4" id="KW-1185">Reference proteome</keyword>
<protein>
    <submittedName>
        <fullName evidence="5">Cyclin-like domain-containing protein</fullName>
    </submittedName>
</protein>
<evidence type="ECO:0000256" key="2">
    <source>
        <dbReference type="RuleBase" id="RU000383"/>
    </source>
</evidence>
<organism evidence="4 5">
    <name type="scientific">Meloidogyne javanica</name>
    <name type="common">Root-knot nematode worm</name>
    <dbReference type="NCBI Taxonomy" id="6303"/>
    <lineage>
        <taxon>Eukaryota</taxon>
        <taxon>Metazoa</taxon>
        <taxon>Ecdysozoa</taxon>
        <taxon>Nematoda</taxon>
        <taxon>Chromadorea</taxon>
        <taxon>Rhabditida</taxon>
        <taxon>Tylenchina</taxon>
        <taxon>Tylenchomorpha</taxon>
        <taxon>Tylenchoidea</taxon>
        <taxon>Meloidogynidae</taxon>
        <taxon>Meloidogyninae</taxon>
        <taxon>Meloidogyne</taxon>
        <taxon>Meloidogyne incognita group</taxon>
    </lineage>
</organism>
<dbReference type="Pfam" id="PF04900">
    <property type="entry name" value="Fcf1"/>
    <property type="match status" value="1"/>
</dbReference>
<dbReference type="PANTHER" id="PTHR10026">
    <property type="entry name" value="CYCLIN"/>
    <property type="match status" value="1"/>
</dbReference>
<sequence length="418" mass="48603">MSYDENSLSKLENPPSLADGISLELEKDIRYLGCELIQSGAILLKLSQTAAATAQILFQRFYYQKSFVNHNFEHMLCACLFLAGKIEEQPRMPTDVINVYHRLKQLRQHRRKISCGGDINNGNPQHLRPKEFDHLELDGDEFTEMKKNILESELCLLNVLGFVVHESDPNATKEQINRSKELLQKAWSFMNDGLRTDIFLRYTAETIACACIQLAAKTVEHPVILPKSPPWFELFDVSDCDVRLISKMLMCLYTRTRAPSLDFINSELKLYQKEPSDSNKKKEGVTDKAYADIQKVVKERAFKNCKKDDEKAAKVKEIRIKRVFGPPFHIMVDASFISYFVKNRLDIMKGFKDCLFDEVIPYITKCVIAELERKKRRFKVVLKIINDHRWQRLHCSHKKHIYPDECIIRRVEEVIVVI</sequence>
<dbReference type="InterPro" id="IPR043198">
    <property type="entry name" value="Cyclin/Ssn8"/>
</dbReference>
<feature type="domain" description="Cyclin-like" evidence="3">
    <location>
        <begin position="158"/>
        <end position="254"/>
    </location>
</feature>
<dbReference type="Pfam" id="PF00134">
    <property type="entry name" value="Cyclin_N"/>
    <property type="match status" value="1"/>
</dbReference>
<dbReference type="WBParaSite" id="scaffold3485_cov257.g6719">
    <property type="protein sequence ID" value="scaffold3485_cov257.g6719"/>
    <property type="gene ID" value="scaffold3485_cov257.g6719"/>
</dbReference>
<dbReference type="Gene3D" id="1.10.472.10">
    <property type="entry name" value="Cyclin-like"/>
    <property type="match status" value="2"/>
</dbReference>
<name>A0A915MDV2_MELJA</name>
<proteinExistence type="inferred from homology"/>
<accession>A0A915MDV2</accession>
<evidence type="ECO:0000313" key="4">
    <source>
        <dbReference type="Proteomes" id="UP000887561"/>
    </source>
</evidence>
<dbReference type="CDD" id="cd20532">
    <property type="entry name" value="CYCLIN_CCNL_rpt1"/>
    <property type="match status" value="1"/>
</dbReference>
<dbReference type="GO" id="GO:0006357">
    <property type="term" value="P:regulation of transcription by RNA polymerase II"/>
    <property type="evidence" value="ECO:0007669"/>
    <property type="project" value="InterPro"/>
</dbReference>
<dbReference type="Pfam" id="PF21797">
    <property type="entry name" value="CycT2-like_C"/>
    <property type="match status" value="1"/>
</dbReference>
<evidence type="ECO:0000256" key="1">
    <source>
        <dbReference type="ARBA" id="ARBA00023127"/>
    </source>
</evidence>
<comment type="similarity">
    <text evidence="2">Belongs to the cyclin family.</text>
</comment>
<dbReference type="InterPro" id="IPR006671">
    <property type="entry name" value="Cyclin_N"/>
</dbReference>
<dbReference type="SMART" id="SM00385">
    <property type="entry name" value="CYCLIN"/>
    <property type="match status" value="2"/>
</dbReference>
<dbReference type="CDD" id="cd20533">
    <property type="entry name" value="CYCLIN_CCNL_rpt2"/>
    <property type="match status" value="1"/>
</dbReference>
<reference evidence="5" key="1">
    <citation type="submission" date="2022-11" db="UniProtKB">
        <authorList>
            <consortium name="WormBaseParasite"/>
        </authorList>
    </citation>
    <scope>IDENTIFICATION</scope>
</reference>
<dbReference type="InterPro" id="IPR006984">
    <property type="entry name" value="Fcf1/UTP23"/>
</dbReference>
<dbReference type="Gene3D" id="3.40.50.1010">
    <property type="entry name" value="5'-nuclease"/>
    <property type="match status" value="1"/>
</dbReference>
<dbReference type="SUPFAM" id="SSF88723">
    <property type="entry name" value="PIN domain-like"/>
    <property type="match status" value="1"/>
</dbReference>
<dbReference type="InterPro" id="IPR013763">
    <property type="entry name" value="Cyclin-like_dom"/>
</dbReference>
<dbReference type="InterPro" id="IPR036915">
    <property type="entry name" value="Cyclin-like_sf"/>
</dbReference>
<dbReference type="InterPro" id="IPR029060">
    <property type="entry name" value="PIN-like_dom_sf"/>
</dbReference>
<evidence type="ECO:0000259" key="3">
    <source>
        <dbReference type="SMART" id="SM00385"/>
    </source>
</evidence>